<dbReference type="CDD" id="cd18186">
    <property type="entry name" value="BTB_POZ_ZBTB_KLHL-like"/>
    <property type="match status" value="1"/>
</dbReference>
<proteinExistence type="predicted"/>
<dbReference type="Gene3D" id="3.30.710.10">
    <property type="entry name" value="Potassium Channel Kv1.1, Chain A"/>
    <property type="match status" value="1"/>
</dbReference>
<dbReference type="CDD" id="cd00121">
    <property type="entry name" value="MATH"/>
    <property type="match status" value="1"/>
</dbReference>
<dbReference type="InterPro" id="IPR000210">
    <property type="entry name" value="BTB/POZ_dom"/>
</dbReference>
<dbReference type="InterPro" id="IPR008974">
    <property type="entry name" value="TRAF-like"/>
</dbReference>
<protein>
    <submittedName>
        <fullName evidence="3">BTB domain-containing protein</fullName>
    </submittedName>
</protein>
<dbReference type="InterPro" id="IPR002083">
    <property type="entry name" value="MATH/TRAF_dom"/>
</dbReference>
<dbReference type="Pfam" id="PF22486">
    <property type="entry name" value="MATH_2"/>
    <property type="match status" value="1"/>
</dbReference>
<name>A0A7E4VW38_PANRE</name>
<feature type="domain" description="BTB" evidence="1">
    <location>
        <begin position="151"/>
        <end position="218"/>
    </location>
</feature>
<dbReference type="SUPFAM" id="SSF49599">
    <property type="entry name" value="TRAF domain-like"/>
    <property type="match status" value="1"/>
</dbReference>
<organism evidence="2 3">
    <name type="scientific">Panagrellus redivivus</name>
    <name type="common">Microworm</name>
    <dbReference type="NCBI Taxonomy" id="6233"/>
    <lineage>
        <taxon>Eukaryota</taxon>
        <taxon>Metazoa</taxon>
        <taxon>Ecdysozoa</taxon>
        <taxon>Nematoda</taxon>
        <taxon>Chromadorea</taxon>
        <taxon>Rhabditida</taxon>
        <taxon>Tylenchina</taxon>
        <taxon>Panagrolaimomorpha</taxon>
        <taxon>Panagrolaimoidea</taxon>
        <taxon>Panagrolaimidae</taxon>
        <taxon>Panagrellus</taxon>
    </lineage>
</organism>
<dbReference type="PANTHER" id="PTHR45632">
    <property type="entry name" value="LD33804P"/>
    <property type="match status" value="1"/>
</dbReference>
<dbReference type="WBParaSite" id="Pan_g3475.t1">
    <property type="protein sequence ID" value="Pan_g3475.t1"/>
    <property type="gene ID" value="Pan_g3475"/>
</dbReference>
<dbReference type="SUPFAM" id="SSF54695">
    <property type="entry name" value="POZ domain"/>
    <property type="match status" value="1"/>
</dbReference>
<evidence type="ECO:0000259" key="1">
    <source>
        <dbReference type="PROSITE" id="PS50097"/>
    </source>
</evidence>
<reference evidence="3" key="2">
    <citation type="submission" date="2020-10" db="UniProtKB">
        <authorList>
            <consortium name="WormBaseParasite"/>
        </authorList>
    </citation>
    <scope>IDENTIFICATION</scope>
</reference>
<dbReference type="Proteomes" id="UP000492821">
    <property type="component" value="Unassembled WGS sequence"/>
</dbReference>
<accession>A0A7E4VW38</accession>
<keyword evidence="2" id="KW-1185">Reference proteome</keyword>
<evidence type="ECO:0000313" key="2">
    <source>
        <dbReference type="Proteomes" id="UP000492821"/>
    </source>
</evidence>
<reference evidence="2" key="1">
    <citation type="journal article" date="2013" name="Genetics">
        <title>The draft genome and transcriptome of Panagrellus redivivus are shaped by the harsh demands of a free-living lifestyle.</title>
        <authorList>
            <person name="Srinivasan J."/>
            <person name="Dillman A.R."/>
            <person name="Macchietto M.G."/>
            <person name="Heikkinen L."/>
            <person name="Lakso M."/>
            <person name="Fracchia K.M."/>
            <person name="Antoshechkin I."/>
            <person name="Mortazavi A."/>
            <person name="Wong G."/>
            <person name="Sternberg P.W."/>
        </authorList>
    </citation>
    <scope>NUCLEOTIDE SEQUENCE [LARGE SCALE GENOMIC DNA]</scope>
    <source>
        <strain evidence="2">MT8872</strain>
    </source>
</reference>
<sequence>MIFKDSVGFLLDEADFSKKKVGEELKTAEHCVPYSDGLKWWVEWFPAGNSAKYTNYISVFLAVNKAVFAKFEFKINVPLRAGQTECELKRSATHDFTKPESFGFRKFASHDTLRRFPALGKLVTCEVEFAFLGPLIRLSPCLAPYSDHGPSDFELVVGFRRVKVHKRFLSLISPVFHAMLSHDTAEAKFGKVKITDFDFETVKTAIDFCLGRKLEAQSVETVVGILRFADKYAIDTVTDQLSKIPRSNLSIDTFPTIVHYAYDCSDSDLFDECCAFFKEHQRLIRATEKFSQLPPSSVAHLLGTTFDLETQFDILRRAYTNGIYFILDPLEQPIIKSMSLDTFCDAVDYAWDCSRHNLKKACAKFFGGNSAAICELKTFLDLGPQITHGMMKLRFDLFLADR</sequence>
<dbReference type="SMART" id="SM00225">
    <property type="entry name" value="BTB"/>
    <property type="match status" value="1"/>
</dbReference>
<evidence type="ECO:0000313" key="3">
    <source>
        <dbReference type="WBParaSite" id="Pan_g3475.t1"/>
    </source>
</evidence>
<dbReference type="Pfam" id="PF00651">
    <property type="entry name" value="BTB"/>
    <property type="match status" value="1"/>
</dbReference>
<dbReference type="Gene3D" id="2.60.210.10">
    <property type="entry name" value="Apoptosis, Tumor Necrosis Factor Receptor Associated Protein 2, Chain A"/>
    <property type="match status" value="1"/>
</dbReference>
<dbReference type="PROSITE" id="PS50097">
    <property type="entry name" value="BTB"/>
    <property type="match status" value="1"/>
</dbReference>
<dbReference type="AlphaFoldDB" id="A0A7E4VW38"/>
<dbReference type="InterPro" id="IPR011333">
    <property type="entry name" value="SKP1/BTB/POZ_sf"/>
</dbReference>